<dbReference type="InterPro" id="IPR027417">
    <property type="entry name" value="P-loop_NTPase"/>
</dbReference>
<dbReference type="Gramene" id="CDY17948">
    <property type="protein sequence ID" value="CDY17948"/>
    <property type="gene ID" value="GSBRNA2T00002311001"/>
</dbReference>
<feature type="compositionally biased region" description="Basic and acidic residues" evidence="5">
    <location>
        <begin position="29"/>
        <end position="48"/>
    </location>
</feature>
<evidence type="ECO:0000256" key="2">
    <source>
        <dbReference type="ARBA" id="ARBA00022741"/>
    </source>
</evidence>
<dbReference type="EMBL" id="LK032080">
    <property type="protein sequence ID" value="CDY17948.1"/>
    <property type="molecule type" value="Genomic_DNA"/>
</dbReference>
<evidence type="ECO:0000313" key="7">
    <source>
        <dbReference type="EMBL" id="CDY17948.1"/>
    </source>
</evidence>
<name>A0A078FZY4_BRANA</name>
<dbReference type="CDD" id="cd01852">
    <property type="entry name" value="AIG1"/>
    <property type="match status" value="1"/>
</dbReference>
<dbReference type="AlphaFoldDB" id="A0A078FZY4"/>
<dbReference type="GO" id="GO:0003924">
    <property type="term" value="F:GTPase activity"/>
    <property type="evidence" value="ECO:0000318"/>
    <property type="project" value="GO_Central"/>
</dbReference>
<dbReference type="PaxDb" id="3708-A0A078FZY4"/>
<comment type="similarity">
    <text evidence="1">Belongs to the TRAFAC class TrmE-Era-EngA-EngB-Septin-like GTPase superfamily. AIG1/Toc34/Toc159-like paraseptin GTPase family. IAN subfamily.</text>
</comment>
<evidence type="ECO:0000256" key="1">
    <source>
        <dbReference type="ARBA" id="ARBA00008535"/>
    </source>
</evidence>
<evidence type="ECO:0000256" key="3">
    <source>
        <dbReference type="ARBA" id="ARBA00023134"/>
    </source>
</evidence>
<evidence type="ECO:0000259" key="6">
    <source>
        <dbReference type="PROSITE" id="PS51720"/>
    </source>
</evidence>
<dbReference type="GO" id="GO:0005525">
    <property type="term" value="F:GTP binding"/>
    <property type="evidence" value="ECO:0007669"/>
    <property type="project" value="UniProtKB-KW"/>
</dbReference>
<organism evidence="7 8">
    <name type="scientific">Brassica napus</name>
    <name type="common">Rape</name>
    <dbReference type="NCBI Taxonomy" id="3708"/>
    <lineage>
        <taxon>Eukaryota</taxon>
        <taxon>Viridiplantae</taxon>
        <taxon>Streptophyta</taxon>
        <taxon>Embryophyta</taxon>
        <taxon>Tracheophyta</taxon>
        <taxon>Spermatophyta</taxon>
        <taxon>Magnoliopsida</taxon>
        <taxon>eudicotyledons</taxon>
        <taxon>Gunneridae</taxon>
        <taxon>Pentapetalae</taxon>
        <taxon>rosids</taxon>
        <taxon>malvids</taxon>
        <taxon>Brassicales</taxon>
        <taxon>Brassicaceae</taxon>
        <taxon>Brassiceae</taxon>
        <taxon>Brassica</taxon>
    </lineage>
</organism>
<dbReference type="OrthoDB" id="1071369at2759"/>
<dbReference type="Gene3D" id="3.40.50.300">
    <property type="entry name" value="P-loop containing nucleotide triphosphate hydrolases"/>
    <property type="match status" value="1"/>
</dbReference>
<evidence type="ECO:0000256" key="4">
    <source>
        <dbReference type="SAM" id="Coils"/>
    </source>
</evidence>
<keyword evidence="3" id="KW-0342">GTP-binding</keyword>
<dbReference type="InterPro" id="IPR006703">
    <property type="entry name" value="G_AIG1"/>
</dbReference>
<proteinExistence type="inferred from homology"/>
<gene>
    <name evidence="7" type="primary">BnaC03g30200D</name>
    <name evidence="7" type="ORF">GSBRNA2T00002311001</name>
</gene>
<keyword evidence="4" id="KW-0175">Coiled coil</keyword>
<dbReference type="SUPFAM" id="SSF52540">
    <property type="entry name" value="P-loop containing nucleoside triphosphate hydrolases"/>
    <property type="match status" value="1"/>
</dbReference>
<accession>A0A078FZY4</accession>
<feature type="region of interest" description="Disordered" evidence="5">
    <location>
        <begin position="1"/>
        <end position="55"/>
    </location>
</feature>
<dbReference type="FunFam" id="3.40.50.300:FF:000840">
    <property type="entry name" value="Immune-associated nucleotide-binding protein 9"/>
    <property type="match status" value="1"/>
</dbReference>
<sequence>MANDQKNAESFPVEEDQKKEDIAAPTTNDQKKEDIAPPATNDHEKEAAAPESHPIENIVLLGRTGNGKSATGNSIARQKVFISKPHAAGVTMECQTFRAVTPEGPILNIIDTPGLFDMSVAADVISREIVRCLTLAEGGIHAAVLVLSARTRFSKEEEMVLSTLQVLFGSKIVDYLIIIFSAGDVLDYDGVTLEEYLEDCPDYLKRVLILCGQRMTLFDNRTKDPAKQTKQVHELLNLIDLVRKQNSNKPYTDEMYHKIKEENDRHKKEQEELEAKGHSEEEIEALRKELELTREQNFKAMTEMMEKQIKMAAEAQEKLFELKEKSQQQLFEQREKSLEQSNREKREMQEHLNQMNEQMRRNMEEQMRREDAGCNIL</sequence>
<dbReference type="OMA" id="SHYEEMA"/>
<dbReference type="PANTHER" id="PTHR10903">
    <property type="entry name" value="GTPASE, IMAP FAMILY MEMBER-RELATED"/>
    <property type="match status" value="1"/>
</dbReference>
<feature type="domain" description="AIG1-type G" evidence="6">
    <location>
        <begin position="53"/>
        <end position="260"/>
    </location>
</feature>
<dbReference type="STRING" id="3708.A0A078FZY4"/>
<keyword evidence="2" id="KW-0547">Nucleotide-binding</keyword>
<dbReference type="PANTHER" id="PTHR10903:SF146">
    <property type="entry name" value="AIG1-LIKE PROTEIN_ 48352-49494-RELATED"/>
    <property type="match status" value="1"/>
</dbReference>
<evidence type="ECO:0000256" key="5">
    <source>
        <dbReference type="SAM" id="MobiDB-lite"/>
    </source>
</evidence>
<keyword evidence="8" id="KW-1185">Reference proteome</keyword>
<reference evidence="7 8" key="1">
    <citation type="journal article" date="2014" name="Science">
        <title>Plant genetics. Early allopolyploid evolution in the post-Neolithic Brassica napus oilseed genome.</title>
        <authorList>
            <person name="Chalhoub B."/>
            <person name="Denoeud F."/>
            <person name="Liu S."/>
            <person name="Parkin I.A."/>
            <person name="Tang H."/>
            <person name="Wang X."/>
            <person name="Chiquet J."/>
            <person name="Belcram H."/>
            <person name="Tong C."/>
            <person name="Samans B."/>
            <person name="Correa M."/>
            <person name="Da Silva C."/>
            <person name="Just J."/>
            <person name="Falentin C."/>
            <person name="Koh C.S."/>
            <person name="Le Clainche I."/>
            <person name="Bernard M."/>
            <person name="Bento P."/>
            <person name="Noel B."/>
            <person name="Labadie K."/>
            <person name="Alberti A."/>
            <person name="Charles M."/>
            <person name="Arnaud D."/>
            <person name="Guo H."/>
            <person name="Daviaud C."/>
            <person name="Alamery S."/>
            <person name="Jabbari K."/>
            <person name="Zhao M."/>
            <person name="Edger P.P."/>
            <person name="Chelaifa H."/>
            <person name="Tack D."/>
            <person name="Lassalle G."/>
            <person name="Mestiri I."/>
            <person name="Schnel N."/>
            <person name="Le Paslier M.C."/>
            <person name="Fan G."/>
            <person name="Renault V."/>
            <person name="Bayer P.E."/>
            <person name="Golicz A.A."/>
            <person name="Manoli S."/>
            <person name="Lee T.H."/>
            <person name="Thi V.H."/>
            <person name="Chalabi S."/>
            <person name="Hu Q."/>
            <person name="Fan C."/>
            <person name="Tollenaere R."/>
            <person name="Lu Y."/>
            <person name="Battail C."/>
            <person name="Shen J."/>
            <person name="Sidebottom C.H."/>
            <person name="Wang X."/>
            <person name="Canaguier A."/>
            <person name="Chauveau A."/>
            <person name="Berard A."/>
            <person name="Deniot G."/>
            <person name="Guan M."/>
            <person name="Liu Z."/>
            <person name="Sun F."/>
            <person name="Lim Y.P."/>
            <person name="Lyons E."/>
            <person name="Town C.D."/>
            <person name="Bancroft I."/>
            <person name="Wang X."/>
            <person name="Meng J."/>
            <person name="Ma J."/>
            <person name="Pires J.C."/>
            <person name="King G.J."/>
            <person name="Brunel D."/>
            <person name="Delourme R."/>
            <person name="Renard M."/>
            <person name="Aury J.M."/>
            <person name="Adams K.L."/>
            <person name="Batley J."/>
            <person name="Snowdon R.J."/>
            <person name="Tost J."/>
            <person name="Edwards D."/>
            <person name="Zhou Y."/>
            <person name="Hua W."/>
            <person name="Sharpe A.G."/>
            <person name="Paterson A.H."/>
            <person name="Guan C."/>
            <person name="Wincker P."/>
        </authorList>
    </citation>
    <scope>NUCLEOTIDE SEQUENCE [LARGE SCALE GENOMIC DNA]</scope>
    <source>
        <strain evidence="8">cv. Darmor-bzh</strain>
    </source>
</reference>
<feature type="coiled-coil region" evidence="4">
    <location>
        <begin position="256"/>
        <end position="369"/>
    </location>
</feature>
<dbReference type="InterPro" id="IPR045058">
    <property type="entry name" value="GIMA/IAN/Toc"/>
</dbReference>
<dbReference type="PROSITE" id="PS51720">
    <property type="entry name" value="G_AIG1"/>
    <property type="match status" value="1"/>
</dbReference>
<dbReference type="Pfam" id="PF04548">
    <property type="entry name" value="AIG1"/>
    <property type="match status" value="1"/>
</dbReference>
<dbReference type="Proteomes" id="UP000028999">
    <property type="component" value="Unassembled WGS sequence"/>
</dbReference>
<protein>
    <submittedName>
        <fullName evidence="7">BnaC03g30200D protein</fullName>
    </submittedName>
</protein>
<evidence type="ECO:0000313" key="8">
    <source>
        <dbReference type="Proteomes" id="UP000028999"/>
    </source>
</evidence>